<sequence length="212" mass="23310">MKTSKRVFPPGREDFAKDPLGYSSLAHSKWAVACERAGYSIDPAAPATSEHLKNPILWLSQANAMSQAAYAVLMTEQGFESMPLSIRASSESQYCAIALMLVGYSLEICLKGMIIMREGIEGYAVIEKKTRHHRLHDLAVFVPDLSKKDNAILIGLTHFVTWAGRYPDPGSGREADTGKVFDLAEKHKITAGDVFSLSARIMRHAATITDQL</sequence>
<comment type="caution">
    <text evidence="1">The sequence shown here is derived from an EMBL/GenBank/DDBJ whole genome shotgun (WGS) entry which is preliminary data.</text>
</comment>
<accession>A0A2S9ETK0</accession>
<keyword evidence="2" id="KW-1185">Reference proteome</keyword>
<evidence type="ECO:0000313" key="2">
    <source>
        <dbReference type="Proteomes" id="UP000238045"/>
    </source>
</evidence>
<evidence type="ECO:0000313" key="1">
    <source>
        <dbReference type="EMBL" id="PRC19123.1"/>
    </source>
</evidence>
<dbReference type="RefSeq" id="WP_105696971.1">
    <property type="nucleotide sequence ID" value="NZ_CP159260.1"/>
</dbReference>
<organism evidence="1 2">
    <name type="scientific">Pseudomonas poae</name>
    <dbReference type="NCBI Taxonomy" id="200451"/>
    <lineage>
        <taxon>Bacteria</taxon>
        <taxon>Pseudomonadati</taxon>
        <taxon>Pseudomonadota</taxon>
        <taxon>Gammaproteobacteria</taxon>
        <taxon>Pseudomonadales</taxon>
        <taxon>Pseudomonadaceae</taxon>
        <taxon>Pseudomonas</taxon>
    </lineage>
</organism>
<reference evidence="1 2" key="1">
    <citation type="submission" date="2017-09" db="EMBL/GenBank/DDBJ databases">
        <title>Genomic, metabolic, and phenotypic characteristics of bacterial isolates from the natural microbiome of the model nematode Caenorhabditis elegans.</title>
        <authorList>
            <person name="Zimmermann J."/>
            <person name="Obeng N."/>
            <person name="Yang W."/>
            <person name="Obeng O."/>
            <person name="Kissoyan K."/>
            <person name="Pees B."/>
            <person name="Dirksen P."/>
            <person name="Hoppner M."/>
            <person name="Franke A."/>
            <person name="Rosenstiel P."/>
            <person name="Leippe M."/>
            <person name="Dierking K."/>
            <person name="Kaleta C."/>
            <person name="Schulenburg H."/>
        </authorList>
    </citation>
    <scope>NUCLEOTIDE SEQUENCE [LARGE SCALE GENOMIC DNA]</scope>
    <source>
        <strain evidence="1 2">MYb117</strain>
    </source>
</reference>
<proteinExistence type="predicted"/>
<protein>
    <submittedName>
        <fullName evidence="1">Uncharacterized protein</fullName>
    </submittedName>
</protein>
<dbReference type="AlphaFoldDB" id="A0A2S9ETK0"/>
<dbReference type="Proteomes" id="UP000238045">
    <property type="component" value="Unassembled WGS sequence"/>
</dbReference>
<dbReference type="EMBL" id="PCQL01000010">
    <property type="protein sequence ID" value="PRC19123.1"/>
    <property type="molecule type" value="Genomic_DNA"/>
</dbReference>
<name>A0A2S9ETK0_9PSED</name>
<gene>
    <name evidence="1" type="ORF">CQZ99_12380</name>
</gene>